<protein>
    <submittedName>
        <fullName evidence="4">META domain-containing protein</fullName>
    </submittedName>
</protein>
<comment type="caution">
    <text evidence="4">The sequence shown here is derived from an EMBL/GenBank/DDBJ whole genome shotgun (WGS) entry which is preliminary data.</text>
</comment>
<organism evidence="4 5">
    <name type="scientific">Pigmentiphaga kullae</name>
    <dbReference type="NCBI Taxonomy" id="151784"/>
    <lineage>
        <taxon>Bacteria</taxon>
        <taxon>Pseudomonadati</taxon>
        <taxon>Pseudomonadota</taxon>
        <taxon>Betaproteobacteria</taxon>
        <taxon>Burkholderiales</taxon>
        <taxon>Alcaligenaceae</taxon>
        <taxon>Pigmentiphaga</taxon>
    </lineage>
</organism>
<dbReference type="PANTHER" id="PTHR35535">
    <property type="entry name" value="HEAT SHOCK PROTEIN HSLJ"/>
    <property type="match status" value="1"/>
</dbReference>
<name>A0A4Q7NM29_9BURK</name>
<dbReference type="EMBL" id="SGXC01000001">
    <property type="protein sequence ID" value="RZS86225.1"/>
    <property type="molecule type" value="Genomic_DNA"/>
</dbReference>
<dbReference type="PROSITE" id="PS51257">
    <property type="entry name" value="PROKAR_LIPOPROTEIN"/>
    <property type="match status" value="1"/>
</dbReference>
<feature type="domain" description="DUF4377" evidence="3">
    <location>
        <begin position="181"/>
        <end position="265"/>
    </location>
</feature>
<dbReference type="Pfam" id="PF03724">
    <property type="entry name" value="META"/>
    <property type="match status" value="1"/>
</dbReference>
<feature type="domain" description="DUF306" evidence="2">
    <location>
        <begin position="39"/>
        <end position="137"/>
    </location>
</feature>
<dbReference type="InterPro" id="IPR053147">
    <property type="entry name" value="Hsp_HslJ-like"/>
</dbReference>
<evidence type="ECO:0000256" key="1">
    <source>
        <dbReference type="SAM" id="SignalP"/>
    </source>
</evidence>
<gene>
    <name evidence="4" type="ORF">EV675_2265</name>
</gene>
<reference evidence="4 5" key="1">
    <citation type="submission" date="2019-02" db="EMBL/GenBank/DDBJ databases">
        <title>Genomic Encyclopedia of Type Strains, Phase IV (KMG-IV): sequencing the most valuable type-strain genomes for metagenomic binning, comparative biology and taxonomic classification.</title>
        <authorList>
            <person name="Goeker M."/>
        </authorList>
    </citation>
    <scope>NUCLEOTIDE SEQUENCE [LARGE SCALE GENOMIC DNA]</scope>
    <source>
        <strain evidence="4 5">K24</strain>
    </source>
</reference>
<feature type="chain" id="PRO_5020963086" evidence="1">
    <location>
        <begin position="22"/>
        <end position="272"/>
    </location>
</feature>
<evidence type="ECO:0000313" key="4">
    <source>
        <dbReference type="EMBL" id="RZS86225.1"/>
    </source>
</evidence>
<dbReference type="InterPro" id="IPR038670">
    <property type="entry name" value="HslJ-like_sf"/>
</dbReference>
<dbReference type="AlphaFoldDB" id="A0A4Q7NM29"/>
<dbReference type="InterPro" id="IPR005184">
    <property type="entry name" value="DUF306_Meta_HslJ"/>
</dbReference>
<accession>A0A4Q7NM29</accession>
<dbReference type="PANTHER" id="PTHR35535:SF1">
    <property type="entry name" value="HEAT SHOCK PROTEIN HSLJ"/>
    <property type="match status" value="1"/>
</dbReference>
<dbReference type="Pfam" id="PF14302">
    <property type="entry name" value="DUF4377"/>
    <property type="match status" value="1"/>
</dbReference>
<dbReference type="OrthoDB" id="7871744at2"/>
<feature type="signal peptide" evidence="1">
    <location>
        <begin position="1"/>
        <end position="21"/>
    </location>
</feature>
<evidence type="ECO:0000313" key="5">
    <source>
        <dbReference type="Proteomes" id="UP000292445"/>
    </source>
</evidence>
<dbReference type="RefSeq" id="WP_130357336.1">
    <property type="nucleotide sequence ID" value="NZ_SGXC01000001.1"/>
</dbReference>
<evidence type="ECO:0000259" key="2">
    <source>
        <dbReference type="Pfam" id="PF03724"/>
    </source>
</evidence>
<dbReference type="Gene3D" id="2.40.128.270">
    <property type="match status" value="1"/>
</dbReference>
<dbReference type="InterPro" id="IPR025485">
    <property type="entry name" value="DUF4377"/>
</dbReference>
<dbReference type="Proteomes" id="UP000292445">
    <property type="component" value="Unassembled WGS sequence"/>
</dbReference>
<sequence>MKRTWKILLAAVVVQGLAACAQQGGAAGGSGAKTDASILTAYHWRLQQALNATGAPQPDAVNTHGGQALQLTFAGERVAVAGLCNTLGGGYRVDGGRMSITQMVGTLRMCPDQALMKYERDVAERLPTVSGWEILGGAARPDAAAQPALKLTFADGSQWRLAGTPTDQTRYGSAGETMFLEVAPDLVPCSHPLIPNMKCMRVRTVSYDGAGIKQGYGDWEAFYGNIQGYTHSAGVRNVLRIKRYTVANPPADASRYAYVLDMTVESEQVSGR</sequence>
<keyword evidence="1" id="KW-0732">Signal</keyword>
<keyword evidence="5" id="KW-1185">Reference proteome</keyword>
<evidence type="ECO:0000259" key="3">
    <source>
        <dbReference type="Pfam" id="PF14302"/>
    </source>
</evidence>
<proteinExistence type="predicted"/>